<protein>
    <submittedName>
        <fullName evidence="2">Uncharacterized protein</fullName>
    </submittedName>
</protein>
<evidence type="ECO:0000313" key="3">
    <source>
        <dbReference type="Proteomes" id="UP000029424"/>
    </source>
</evidence>
<organism evidence="2 3">
    <name type="scientific">Burkholderia oklahomensis</name>
    <dbReference type="NCBI Taxonomy" id="342113"/>
    <lineage>
        <taxon>Bacteria</taxon>
        <taxon>Pseudomonadati</taxon>
        <taxon>Pseudomonadota</taxon>
        <taxon>Betaproteobacteria</taxon>
        <taxon>Burkholderiales</taxon>
        <taxon>Burkholderiaceae</taxon>
        <taxon>Burkholderia</taxon>
        <taxon>pseudomallei group</taxon>
    </lineage>
</organism>
<evidence type="ECO:0000313" key="2">
    <source>
        <dbReference type="EMBL" id="AIO69857.1"/>
    </source>
</evidence>
<sequence>MEPAPQSRPARDEAVATRSNAIPDRADPEALAQRTAALGVPITPMLGATGIRLESIVPIHANGVKLDGNTL</sequence>
<dbReference type="Proteomes" id="UP000029424">
    <property type="component" value="Chromosome 2"/>
</dbReference>
<proteinExistence type="predicted"/>
<feature type="region of interest" description="Disordered" evidence="1">
    <location>
        <begin position="1"/>
        <end position="28"/>
    </location>
</feature>
<keyword evidence="3" id="KW-1185">Reference proteome</keyword>
<reference evidence="2 3" key="1">
    <citation type="submission" date="2014-06" db="EMBL/GenBank/DDBJ databases">
        <authorList>
            <person name="Bishop-Lilly K.A."/>
            <person name="Broomall S.M."/>
            <person name="Chain P.S."/>
            <person name="Chertkov O."/>
            <person name="Coyne S.R."/>
            <person name="Daligault H.E."/>
            <person name="Davenport K.W."/>
            <person name="Erkkila T."/>
            <person name="Frey K.G."/>
            <person name="Gibbons H.S."/>
            <person name="Gu W."/>
            <person name="Jaissle J."/>
            <person name="Johnson S.L."/>
            <person name="Koroleva G.I."/>
            <person name="Ladner J.T."/>
            <person name="Lo C.-C."/>
            <person name="Minogue T.D."/>
            <person name="Munk C."/>
            <person name="Palacios G.F."/>
            <person name="Redden C.L."/>
            <person name="Rosenzweig C.N."/>
            <person name="Scholz M.B."/>
            <person name="Teshima H."/>
            <person name="Xu Y."/>
        </authorList>
    </citation>
    <scope>NUCLEOTIDE SEQUENCE [LARGE SCALE GENOMIC DNA]</scope>
    <source>
        <strain evidence="2 3">EO147</strain>
    </source>
</reference>
<name>A0AAI8BCQ7_9BURK</name>
<gene>
    <name evidence="2" type="ORF">DM82_5582</name>
</gene>
<dbReference type="EMBL" id="CP008727">
    <property type="protein sequence ID" value="AIO69857.1"/>
    <property type="molecule type" value="Genomic_DNA"/>
</dbReference>
<dbReference type="AlphaFoldDB" id="A0AAI8BCQ7"/>
<evidence type="ECO:0000256" key="1">
    <source>
        <dbReference type="SAM" id="MobiDB-lite"/>
    </source>
</evidence>
<dbReference type="KEGG" id="bok:DM82_5582"/>
<accession>A0AAI8BCQ7</accession>